<feature type="binding site" evidence="10">
    <location>
        <position position="234"/>
    </location>
    <ligand>
        <name>Mn(2+)</name>
        <dbReference type="ChEBI" id="CHEBI:29035"/>
    </ligand>
</feature>
<comment type="similarity">
    <text evidence="10">Belongs to the CRISPR-associated endonuclease Cas1 family.</text>
</comment>
<comment type="cofactor">
    <cofactor evidence="10">
        <name>Mg(2+)</name>
        <dbReference type="ChEBI" id="CHEBI:18420"/>
    </cofactor>
    <cofactor evidence="10">
        <name>Mn(2+)</name>
        <dbReference type="ChEBI" id="CHEBI:29035"/>
    </cofactor>
</comment>
<sequence>MKRHLNTLFVTTPGTYLAKDGECVQVRVEGENKTRIPILALDGVVCFGQVSYSPYLLAHCAENGVTVTHLSENGRFLARIQGPTSGNVLLRRMQYRWADDPGQSAALARVFVLAKLHNARIVYQRGQREAGEGERKTALAAGADRLAGLIGRVETAADLDAVRGVEGEGAMTYWRDFQALVTRGGDGFVFDGRTRRPPLDRVNCLLSFLYTVLAHDIRSALETAGLDPYVGYLHRDRPGRASLALDMMEEFRPWLVDRLVLSLINRGQVTAGGFTREDTGGYLMDDDTRRQVLTAWQERKQDVVTHPFLNEKMPIGLLWHTQALLLARHLRGDLDGYPPVLWR</sequence>
<reference evidence="11 12" key="1">
    <citation type="submission" date="2018-07" db="EMBL/GenBank/DDBJ databases">
        <title>Venubactetium sediminum gen. nov., sp. nov., isolated from a marine solar saltern.</title>
        <authorList>
            <person name="Wang S."/>
        </authorList>
    </citation>
    <scope>NUCLEOTIDE SEQUENCE [LARGE SCALE GENOMIC DNA]</scope>
    <source>
        <strain evidence="11 12">WD2A32</strain>
    </source>
</reference>
<dbReference type="InterPro" id="IPR002729">
    <property type="entry name" value="CRISPR-assoc_Cas1"/>
</dbReference>
<evidence type="ECO:0000256" key="9">
    <source>
        <dbReference type="ARBA" id="ARBA00038592"/>
    </source>
</evidence>
<evidence type="ECO:0000256" key="1">
    <source>
        <dbReference type="ARBA" id="ARBA00022722"/>
    </source>
</evidence>
<evidence type="ECO:0000256" key="5">
    <source>
        <dbReference type="ARBA" id="ARBA00022842"/>
    </source>
</evidence>
<proteinExistence type="inferred from homology"/>
<keyword evidence="12" id="KW-1185">Reference proteome</keyword>
<dbReference type="Pfam" id="PF01867">
    <property type="entry name" value="Cas_Cas1"/>
    <property type="match status" value="1"/>
</dbReference>
<dbReference type="PANTHER" id="PTHR34353:SF2">
    <property type="entry name" value="CRISPR-ASSOCIATED ENDONUCLEASE CAS1 1"/>
    <property type="match status" value="1"/>
</dbReference>
<feature type="binding site" evidence="10">
    <location>
        <position position="166"/>
    </location>
    <ligand>
        <name>Mn(2+)</name>
        <dbReference type="ChEBI" id="CHEBI:29035"/>
    </ligand>
</feature>
<comment type="subunit">
    <text evidence="9 10">Homodimer, forms a heterotetramer with a Cas2 homodimer.</text>
</comment>
<dbReference type="Gene3D" id="3.100.10.20">
    <property type="entry name" value="CRISPR-associated endonuclease Cas1, N-terminal domain"/>
    <property type="match status" value="1"/>
</dbReference>
<keyword evidence="6 10" id="KW-0051">Antiviral defense</keyword>
<evidence type="ECO:0000256" key="10">
    <source>
        <dbReference type="HAMAP-Rule" id="MF_01470"/>
    </source>
</evidence>
<dbReference type="GO" id="GO:0046872">
    <property type="term" value="F:metal ion binding"/>
    <property type="evidence" value="ECO:0007669"/>
    <property type="project" value="UniProtKB-UniRule"/>
</dbReference>
<dbReference type="GO" id="GO:0004520">
    <property type="term" value="F:DNA endonuclease activity"/>
    <property type="evidence" value="ECO:0007669"/>
    <property type="project" value="InterPro"/>
</dbReference>
<name>A0A369T8M0_9PROT</name>
<dbReference type="InterPro" id="IPR042206">
    <property type="entry name" value="CRISPR-assoc_Cas1_C"/>
</dbReference>
<evidence type="ECO:0000256" key="3">
    <source>
        <dbReference type="ARBA" id="ARBA00022759"/>
    </source>
</evidence>
<gene>
    <name evidence="11" type="primary">cas1c</name>
    <name evidence="10" type="synonym">cas1</name>
    <name evidence="11" type="ORF">DRB17_14275</name>
</gene>
<dbReference type="HAMAP" id="MF_01470">
    <property type="entry name" value="Cas1"/>
    <property type="match status" value="1"/>
</dbReference>
<dbReference type="CDD" id="cd09721">
    <property type="entry name" value="Cas1_I-C"/>
    <property type="match status" value="1"/>
</dbReference>
<dbReference type="EMBL" id="QPMH01000014">
    <property type="protein sequence ID" value="RDD61242.1"/>
    <property type="molecule type" value="Genomic_DNA"/>
</dbReference>
<dbReference type="PANTHER" id="PTHR34353">
    <property type="entry name" value="CRISPR-ASSOCIATED ENDONUCLEASE CAS1 1"/>
    <property type="match status" value="1"/>
</dbReference>
<evidence type="ECO:0000313" key="12">
    <source>
        <dbReference type="Proteomes" id="UP000253941"/>
    </source>
</evidence>
<evidence type="ECO:0000256" key="6">
    <source>
        <dbReference type="ARBA" id="ARBA00023118"/>
    </source>
</evidence>
<protein>
    <recommendedName>
        <fullName evidence="10">CRISPR-associated endonuclease Cas1</fullName>
        <ecNumber evidence="10">3.1.-.-</ecNumber>
    </recommendedName>
</protein>
<evidence type="ECO:0000256" key="7">
    <source>
        <dbReference type="ARBA" id="ARBA00023125"/>
    </source>
</evidence>
<dbReference type="GO" id="GO:0003677">
    <property type="term" value="F:DNA binding"/>
    <property type="evidence" value="ECO:0007669"/>
    <property type="project" value="UniProtKB-KW"/>
</dbReference>
<keyword evidence="1 10" id="KW-0540">Nuclease</keyword>
<dbReference type="AlphaFoldDB" id="A0A369T8M0"/>
<dbReference type="RefSeq" id="WP_114582886.1">
    <property type="nucleotide sequence ID" value="NZ_QPMH01000014.1"/>
</dbReference>
<dbReference type="NCBIfam" id="TIGR00287">
    <property type="entry name" value="cas1"/>
    <property type="match status" value="1"/>
</dbReference>
<dbReference type="GO" id="GO:0016787">
    <property type="term" value="F:hydrolase activity"/>
    <property type="evidence" value="ECO:0007669"/>
    <property type="project" value="UniProtKB-KW"/>
</dbReference>
<dbReference type="GO" id="GO:0043571">
    <property type="term" value="P:maintenance of CRISPR repeat elements"/>
    <property type="evidence" value="ECO:0007669"/>
    <property type="project" value="UniProtKB-UniRule"/>
</dbReference>
<evidence type="ECO:0000256" key="4">
    <source>
        <dbReference type="ARBA" id="ARBA00022801"/>
    </source>
</evidence>
<comment type="function">
    <text evidence="10">CRISPR (clustered regularly interspaced short palindromic repeat), is an adaptive immune system that provides protection against mobile genetic elements (viruses, transposable elements and conjugative plasmids). CRISPR clusters contain spacers, sequences complementary to antecedent mobile elements, and target invading nucleic acids. CRISPR clusters are transcribed and processed into CRISPR RNA (crRNA). Acts as a dsDNA endonuclease. Involved in the integration of spacer DNA into the CRISPR cassette.</text>
</comment>
<accession>A0A369T8M0</accession>
<dbReference type="Proteomes" id="UP000253941">
    <property type="component" value="Unassembled WGS sequence"/>
</dbReference>
<feature type="binding site" evidence="10">
    <location>
        <position position="249"/>
    </location>
    <ligand>
        <name>Mn(2+)</name>
        <dbReference type="ChEBI" id="CHEBI:29035"/>
    </ligand>
</feature>
<keyword evidence="8 10" id="KW-0464">Manganese</keyword>
<dbReference type="EC" id="3.1.-.-" evidence="10"/>
<dbReference type="InterPro" id="IPR042211">
    <property type="entry name" value="CRISPR-assoc_Cas1_N"/>
</dbReference>
<evidence type="ECO:0000256" key="2">
    <source>
        <dbReference type="ARBA" id="ARBA00022723"/>
    </source>
</evidence>
<keyword evidence="2 10" id="KW-0479">Metal-binding</keyword>
<evidence type="ECO:0000313" key="11">
    <source>
        <dbReference type="EMBL" id="RDD61242.1"/>
    </source>
</evidence>
<keyword evidence="5 10" id="KW-0460">Magnesium</keyword>
<keyword evidence="3 10" id="KW-0255">Endonuclease</keyword>
<dbReference type="Gene3D" id="1.20.120.920">
    <property type="entry name" value="CRISPR-associated endonuclease Cas1, C-terminal domain"/>
    <property type="match status" value="1"/>
</dbReference>
<comment type="caution">
    <text evidence="11">The sequence shown here is derived from an EMBL/GenBank/DDBJ whole genome shotgun (WGS) entry which is preliminary data.</text>
</comment>
<organism evidence="11 12">
    <name type="scientific">Ferruginivarius sediminum</name>
    <dbReference type="NCBI Taxonomy" id="2661937"/>
    <lineage>
        <taxon>Bacteria</taxon>
        <taxon>Pseudomonadati</taxon>
        <taxon>Pseudomonadota</taxon>
        <taxon>Alphaproteobacteria</taxon>
        <taxon>Rhodospirillales</taxon>
        <taxon>Rhodospirillaceae</taxon>
        <taxon>Ferruginivarius</taxon>
    </lineage>
</organism>
<dbReference type="InterPro" id="IPR019856">
    <property type="entry name" value="CRISPR-assoc_Cas1_DVULG"/>
</dbReference>
<evidence type="ECO:0000256" key="8">
    <source>
        <dbReference type="ARBA" id="ARBA00023211"/>
    </source>
</evidence>
<dbReference type="GO" id="GO:0051607">
    <property type="term" value="P:defense response to virus"/>
    <property type="evidence" value="ECO:0007669"/>
    <property type="project" value="UniProtKB-UniRule"/>
</dbReference>
<dbReference type="InterPro" id="IPR050646">
    <property type="entry name" value="Cas1"/>
</dbReference>
<keyword evidence="4 10" id="KW-0378">Hydrolase</keyword>
<keyword evidence="7 10" id="KW-0238">DNA-binding</keyword>
<dbReference type="NCBIfam" id="TIGR03640">
    <property type="entry name" value="cas1_DVULG"/>
    <property type="match status" value="1"/>
</dbReference>